<dbReference type="CDD" id="cd04301">
    <property type="entry name" value="NAT_SF"/>
    <property type="match status" value="1"/>
</dbReference>
<dbReference type="EMBL" id="CP003261">
    <property type="protein sequence ID" value="AGK99427.1"/>
    <property type="molecule type" value="Genomic_DNA"/>
</dbReference>
<dbReference type="RefSeq" id="WP_015617696.1">
    <property type="nucleotide sequence ID" value="NC_021182.1"/>
</dbReference>
<dbReference type="InterPro" id="IPR016181">
    <property type="entry name" value="Acyl_CoA_acyltransferase"/>
</dbReference>
<dbReference type="Gene3D" id="3.40.630.30">
    <property type="match status" value="1"/>
</dbReference>
<dbReference type="OrthoDB" id="5419426at2"/>
<dbReference type="InterPro" id="IPR000182">
    <property type="entry name" value="GNAT_dom"/>
</dbReference>
<evidence type="ECO:0000259" key="3">
    <source>
        <dbReference type="PROSITE" id="PS51186"/>
    </source>
</evidence>
<dbReference type="GO" id="GO:0016747">
    <property type="term" value="F:acyltransferase activity, transferring groups other than amino-acyl groups"/>
    <property type="evidence" value="ECO:0007669"/>
    <property type="project" value="InterPro"/>
</dbReference>
<evidence type="ECO:0000313" key="4">
    <source>
        <dbReference type="EMBL" id="AGK99427.1"/>
    </source>
</evidence>
<dbReference type="Pfam" id="PF00583">
    <property type="entry name" value="Acetyltransf_1"/>
    <property type="match status" value="1"/>
</dbReference>
<dbReference type="PANTHER" id="PTHR43420">
    <property type="entry name" value="ACETYLTRANSFERASE"/>
    <property type="match status" value="1"/>
</dbReference>
<dbReference type="AlphaFoldDB" id="R4K8C6"/>
<sequence>MIKNYLELSKIEAEKLIEFINRNVENKLSFEEMDNLFKSEEYDFGGGVILKINEEYIVGKALIILKECSKKGIAYVVNLDINEEIENKKIAAGEIIEEVKNIAKEYGAREIFLGARDNRIIRILNSLNLNKQYSAIKMTLEDRKIKYSSLKLVTLSDNNKKEYLAIYNDSFKEVPNGTTLTEREIDDYINKAYENKYYFIVLINNAMAGFLQFNIKDGVGEFDLGLIKAARGKGYGKQLLETAINFLDSKGITEISLTVITKNTLAYNMYKKRGFKENKLISHWFVLDYE</sequence>
<dbReference type="PATRIC" id="fig|86416.3.peg.4732"/>
<accession>R4K8C6</accession>
<proteinExistence type="predicted"/>
<protein>
    <submittedName>
        <fullName evidence="4">Acetyltransferase</fullName>
    </submittedName>
</protein>
<feature type="domain" description="N-acetyltransferase" evidence="3">
    <location>
        <begin position="150"/>
        <end position="290"/>
    </location>
</feature>
<dbReference type="PANTHER" id="PTHR43420:SF12">
    <property type="entry name" value="N-ACETYLTRANSFERASE DOMAIN-CONTAINING PROTEIN"/>
    <property type="match status" value="1"/>
</dbReference>
<evidence type="ECO:0000313" key="5">
    <source>
        <dbReference type="Proteomes" id="UP000013523"/>
    </source>
</evidence>
<dbReference type="eggNOG" id="COG0456">
    <property type="taxonomic scope" value="Bacteria"/>
</dbReference>
<dbReference type="HOGENOM" id="CLU_975606_0_0_9"/>
<evidence type="ECO:0000256" key="1">
    <source>
        <dbReference type="ARBA" id="ARBA00022679"/>
    </source>
</evidence>
<keyword evidence="5" id="KW-1185">Reference proteome</keyword>
<dbReference type="SUPFAM" id="SSF55729">
    <property type="entry name" value="Acyl-CoA N-acyltransferases (Nat)"/>
    <property type="match status" value="1"/>
</dbReference>
<name>R4K8C6_CLOPA</name>
<organism evidence="4 5">
    <name type="scientific">Clostridium pasteurianum BC1</name>
    <dbReference type="NCBI Taxonomy" id="86416"/>
    <lineage>
        <taxon>Bacteria</taxon>
        <taxon>Bacillati</taxon>
        <taxon>Bacillota</taxon>
        <taxon>Clostridia</taxon>
        <taxon>Eubacteriales</taxon>
        <taxon>Clostridiaceae</taxon>
        <taxon>Clostridium</taxon>
    </lineage>
</organism>
<dbReference type="InterPro" id="IPR050680">
    <property type="entry name" value="YpeA/RimI_acetyltransf"/>
</dbReference>
<dbReference type="Proteomes" id="UP000013523">
    <property type="component" value="Chromosome"/>
</dbReference>
<gene>
    <name evidence="4" type="ORF">Clopa_4741</name>
</gene>
<dbReference type="PROSITE" id="PS51186">
    <property type="entry name" value="GNAT"/>
    <property type="match status" value="1"/>
</dbReference>
<keyword evidence="2" id="KW-0012">Acyltransferase</keyword>
<keyword evidence="1 4" id="KW-0808">Transferase</keyword>
<dbReference type="STRING" id="86416.Clopa_4741"/>
<dbReference type="KEGG" id="cpas:Clopa_4741"/>
<reference evidence="4 5" key="1">
    <citation type="submission" date="2012-01" db="EMBL/GenBank/DDBJ databases">
        <title>Complete sequence of chromosome of Clostridium pasteurianum BC1.</title>
        <authorList>
            <consortium name="US DOE Joint Genome Institute"/>
            <person name="Lucas S."/>
            <person name="Han J."/>
            <person name="Lapidus A."/>
            <person name="Cheng J.-F."/>
            <person name="Goodwin L."/>
            <person name="Pitluck S."/>
            <person name="Peters L."/>
            <person name="Mikhailova N."/>
            <person name="Teshima H."/>
            <person name="Detter J.C."/>
            <person name="Han C."/>
            <person name="Tapia R."/>
            <person name="Land M."/>
            <person name="Hauser L."/>
            <person name="Kyrpides N."/>
            <person name="Ivanova N."/>
            <person name="Pagani I."/>
            <person name="Dunn J."/>
            <person name="Taghavi S."/>
            <person name="Francis A."/>
            <person name="van der Lelie D."/>
            <person name="Woyke T."/>
        </authorList>
    </citation>
    <scope>NUCLEOTIDE SEQUENCE [LARGE SCALE GENOMIC DNA]</scope>
    <source>
        <strain evidence="4 5">BC1</strain>
    </source>
</reference>
<evidence type="ECO:0000256" key="2">
    <source>
        <dbReference type="ARBA" id="ARBA00023315"/>
    </source>
</evidence>